<keyword evidence="1" id="KW-0732">Signal</keyword>
<dbReference type="RefSeq" id="WP_183695314.1">
    <property type="nucleotide sequence ID" value="NZ_JACICA010000003.1"/>
</dbReference>
<accession>A0A7W5UI97</accession>
<reference evidence="2 3" key="1">
    <citation type="submission" date="2020-08" db="EMBL/GenBank/DDBJ databases">
        <title>Genomic Encyclopedia of Type Strains, Phase IV (KMG-IV): sequencing the most valuable type-strain genomes for metagenomic binning, comparative biology and taxonomic classification.</title>
        <authorList>
            <person name="Goeker M."/>
        </authorList>
    </citation>
    <scope>NUCLEOTIDE SEQUENCE [LARGE SCALE GENOMIC DNA]</scope>
    <source>
        <strain evidence="2 3">DSM 22548</strain>
    </source>
</reference>
<evidence type="ECO:0000313" key="2">
    <source>
        <dbReference type="EMBL" id="MBB3702390.1"/>
    </source>
</evidence>
<dbReference type="InterPro" id="IPR011047">
    <property type="entry name" value="Quinoprotein_ADH-like_sf"/>
</dbReference>
<dbReference type="EMBL" id="JACICA010000003">
    <property type="protein sequence ID" value="MBB3702390.1"/>
    <property type="molecule type" value="Genomic_DNA"/>
</dbReference>
<evidence type="ECO:0000313" key="3">
    <source>
        <dbReference type="Proteomes" id="UP000541425"/>
    </source>
</evidence>
<protein>
    <recommendedName>
        <fullName evidence="4">Bacteroidetes PKD-like domain-containing protein</fullName>
    </recommendedName>
</protein>
<comment type="caution">
    <text evidence="2">The sequence shown here is derived from an EMBL/GenBank/DDBJ whole genome shotgun (WGS) entry which is preliminary data.</text>
</comment>
<evidence type="ECO:0008006" key="4">
    <source>
        <dbReference type="Google" id="ProtNLM"/>
    </source>
</evidence>
<evidence type="ECO:0000256" key="1">
    <source>
        <dbReference type="SAM" id="SignalP"/>
    </source>
</evidence>
<feature type="signal peptide" evidence="1">
    <location>
        <begin position="1"/>
        <end position="21"/>
    </location>
</feature>
<name>A0A7W5UI97_9BACT</name>
<feature type="chain" id="PRO_5030848227" description="Bacteroidetes PKD-like domain-containing protein" evidence="1">
    <location>
        <begin position="22"/>
        <end position="508"/>
    </location>
</feature>
<organism evidence="2 3">
    <name type="scientific">Alloprevotella rava</name>
    <dbReference type="NCBI Taxonomy" id="671218"/>
    <lineage>
        <taxon>Bacteria</taxon>
        <taxon>Pseudomonadati</taxon>
        <taxon>Bacteroidota</taxon>
        <taxon>Bacteroidia</taxon>
        <taxon>Bacteroidales</taxon>
        <taxon>Prevotellaceae</taxon>
        <taxon>Alloprevotella</taxon>
    </lineage>
</organism>
<dbReference type="SUPFAM" id="SSF50998">
    <property type="entry name" value="Quinoprotein alcohol dehydrogenase-like"/>
    <property type="match status" value="1"/>
</dbReference>
<sequence>MKKIYNFLYALPLLIALFAACSDKEPNNVETPTAKLVAVTGIEKAYSIKQNAHLKLKPVLNFSEGTKQTTTYEWIIDNNKVSTADSLDYECTVLGKHTGTLKVIAEDQTAKFADFTFYVYSGYDQGLLLFTEGKDGAMLAYKSLDVQEAPAVRNVFAESNPTLSLGKTPLALCWTGECITNPNNIDDTGGLEVIVSTDSPRRIYALNASTMSVLSKIDYDGTATDFSPNHAFVPFGMQNRLWGAEGGSVYFTGNGKDYLMTPERRFVVGKRRHQLPAGAKIADLSCSLITNPMDMLRVYFDTASKHLVYIGGIRGMVEGKVSCPVTPMVLLACDGSYAEANADNRYEPKHALLVGSRSGNGVTVYRFAPTANKAEESLLGEIDATGHILPTSAVGVNPVRPLLYYADHAGNIYVMNYEGKSFSSTPYVSLGQQYNVKAIVFNPYNPNRMYVAAEDSKAEPTACASIFIVDVSNKSVAKVLYKEDRVGGKIHRLIYKGNGKENREATHD</sequence>
<dbReference type="PROSITE" id="PS51257">
    <property type="entry name" value="PROKAR_LIPOPROTEIN"/>
    <property type="match status" value="1"/>
</dbReference>
<dbReference type="AlphaFoldDB" id="A0A7W5UI97"/>
<gene>
    <name evidence="2" type="ORF">FHS60_000848</name>
</gene>
<proteinExistence type="predicted"/>
<dbReference type="Proteomes" id="UP000541425">
    <property type="component" value="Unassembled WGS sequence"/>
</dbReference>